<sequence>MNKCTPRVGNLRALCIKTPVSTKNLTLHLSSYFKKFAVPLHGVLVC</sequence>
<evidence type="ECO:0000313" key="1">
    <source>
        <dbReference type="EMBL" id="XCD08301.1"/>
    </source>
</evidence>
<organism evidence="1">
    <name type="scientific">Dulem virus 42</name>
    <dbReference type="NCBI Taxonomy" id="3145760"/>
    <lineage>
        <taxon>Viruses</taxon>
        <taxon>Duplodnaviria</taxon>
        <taxon>Heunggongvirae</taxon>
        <taxon>Uroviricota</taxon>
        <taxon>Caudoviricetes</taxon>
    </lineage>
</organism>
<dbReference type="EMBL" id="PP511876">
    <property type="protein sequence ID" value="XCD08301.1"/>
    <property type="molecule type" value="Genomic_DNA"/>
</dbReference>
<name>A0AAU8B9Z4_9CAUD</name>
<protein>
    <submittedName>
        <fullName evidence="1">Uncharacterized protein</fullName>
    </submittedName>
</protein>
<accession>A0AAU8B9Z4</accession>
<proteinExistence type="predicted"/>
<reference evidence="1" key="1">
    <citation type="submission" date="2024-03" db="EMBL/GenBank/DDBJ databases">
        <title>Diverse circular DNA viruses in blood, oral, and fecal samples of captive lemurs.</title>
        <authorList>
            <person name="Paietta E.N."/>
            <person name="Kraberger S."/>
            <person name="Lund M.C."/>
            <person name="Custer J.M."/>
            <person name="Vargas K.M."/>
            <person name="Ehmke E.E."/>
            <person name="Yoder A.D."/>
            <person name="Varsani A."/>
        </authorList>
    </citation>
    <scope>NUCLEOTIDE SEQUENCE</scope>
    <source>
        <strain evidence="1">Duke_30FF_63</strain>
    </source>
</reference>